<sequence length="498" mass="58076">MLNERLIFLIALFCSLGAVNIDESEVKYLEEFGYINNDIHVAALRSDDFYSEKIREFQEMMALPLTGEMDSATKTMMKEPRCGVADKIRPSRARRALSKWPRRHLTYWVGNVPSSHTNLDEIRKEMAKAFKIWEEVTDISFEEKESLDGRDVDIAVTFEPRDHGDNQPFKSNVLAHAFFPLNGDVHFNNDHNFRIVPAFFEEVNLLSVAIHELGHSLGLDHLNKPNSVMFSTNTYSPITLSPEDISAIQAIYGSNKTRRVEEESERPDPCDGHHIDAAVAIGREVYLFKGKWFWTFKGGRLHSPPRLVSTYWPEITRNVDSVLNNDGYQYFFVGKSYRIFSTFIYLSISLFKCDKVYIYTPEHDLWGIRKLTVYGVPPEVKKIQVAFVWKQDNKTIFHMWANDTQYRYDLNAKTKEVLPIHWSLDRATATLVIHGDNYIFTDRGVHKGDMRTLTYEDPMPFNRLFHCDEPQRRRRSVFTRDRKNSVREKSPLRELLRL</sequence>
<evidence type="ECO:0000256" key="11">
    <source>
        <dbReference type="PIRSR" id="PIRSR621190-4"/>
    </source>
</evidence>
<keyword evidence="6 9" id="KW-0862">Zinc</keyword>
<evidence type="ECO:0000256" key="2">
    <source>
        <dbReference type="ARBA" id="ARBA00022670"/>
    </source>
</evidence>
<dbReference type="InterPro" id="IPR036365">
    <property type="entry name" value="PGBD-like_sf"/>
</dbReference>
<dbReference type="SMART" id="SM00120">
    <property type="entry name" value="HX"/>
    <property type="match status" value="1"/>
</dbReference>
<dbReference type="GO" id="GO:0006508">
    <property type="term" value="P:proteolysis"/>
    <property type="evidence" value="ECO:0007669"/>
    <property type="project" value="UniProtKB-KW"/>
</dbReference>
<dbReference type="Proteomes" id="UP001175271">
    <property type="component" value="Unassembled WGS sequence"/>
</dbReference>
<feature type="binding site" evidence="10">
    <location>
        <position position="229"/>
    </location>
    <ligand>
        <name>Zn(2+)</name>
        <dbReference type="ChEBI" id="CHEBI:29105"/>
        <label>2</label>
        <note>catalytic</note>
    </ligand>
</feature>
<organism evidence="15 16">
    <name type="scientific">Steinernema hermaphroditum</name>
    <dbReference type="NCBI Taxonomy" id="289476"/>
    <lineage>
        <taxon>Eukaryota</taxon>
        <taxon>Metazoa</taxon>
        <taxon>Ecdysozoa</taxon>
        <taxon>Nematoda</taxon>
        <taxon>Chromadorea</taxon>
        <taxon>Rhabditida</taxon>
        <taxon>Tylenchina</taxon>
        <taxon>Panagrolaimomorpha</taxon>
        <taxon>Strongyloidoidea</taxon>
        <taxon>Steinernematidae</taxon>
        <taxon>Steinernema</taxon>
    </lineage>
</organism>
<dbReference type="GO" id="GO:0030198">
    <property type="term" value="P:extracellular matrix organization"/>
    <property type="evidence" value="ECO:0007669"/>
    <property type="project" value="TreeGrafter"/>
</dbReference>
<dbReference type="Pfam" id="PF00045">
    <property type="entry name" value="Hemopexin"/>
    <property type="match status" value="1"/>
</dbReference>
<dbReference type="GO" id="GO:0030574">
    <property type="term" value="P:collagen catabolic process"/>
    <property type="evidence" value="ECO:0007669"/>
    <property type="project" value="TreeGrafter"/>
</dbReference>
<keyword evidence="2" id="KW-0645">Protease</keyword>
<dbReference type="Gene3D" id="3.40.390.10">
    <property type="entry name" value="Collagenase (Catalytic Domain)"/>
    <property type="match status" value="1"/>
</dbReference>
<comment type="cofactor">
    <cofactor evidence="10">
        <name>Ca(2+)</name>
        <dbReference type="ChEBI" id="CHEBI:29108"/>
    </cofactor>
    <text evidence="10">Can bind about 5 Ca(2+) ions per subunit.</text>
</comment>
<dbReference type="GO" id="GO:0031012">
    <property type="term" value="C:extracellular matrix"/>
    <property type="evidence" value="ECO:0007669"/>
    <property type="project" value="InterPro"/>
</dbReference>
<name>A0AA39I145_9BILA</name>
<keyword evidence="5" id="KW-0378">Hydrolase</keyword>
<comment type="caution">
    <text evidence="15">The sequence shown here is derived from an EMBL/GenBank/DDBJ whole genome shotgun (WGS) entry which is preliminary data.</text>
</comment>
<evidence type="ECO:0000256" key="4">
    <source>
        <dbReference type="ARBA" id="ARBA00022729"/>
    </source>
</evidence>
<accession>A0AA39I145</accession>
<keyword evidence="7" id="KW-0482">Metalloprotease</keyword>
<evidence type="ECO:0000256" key="3">
    <source>
        <dbReference type="ARBA" id="ARBA00022723"/>
    </source>
</evidence>
<feature type="binding site" evidence="9">
    <location>
        <position position="215"/>
    </location>
    <ligand>
        <name>Zn(2+)</name>
        <dbReference type="ChEBI" id="CHEBI:29105"/>
        <label>2</label>
        <note>catalytic</note>
    </ligand>
</feature>
<evidence type="ECO:0000259" key="14">
    <source>
        <dbReference type="SMART" id="SM00235"/>
    </source>
</evidence>
<feature type="binding site" evidence="10">
    <location>
        <position position="186"/>
    </location>
    <ligand>
        <name>Zn(2+)</name>
        <dbReference type="ChEBI" id="CHEBI:29105"/>
        <label>1</label>
    </ligand>
</feature>
<evidence type="ECO:0000256" key="8">
    <source>
        <dbReference type="PIRSR" id="PIRSR001191-1"/>
    </source>
</evidence>
<evidence type="ECO:0000256" key="10">
    <source>
        <dbReference type="PIRSR" id="PIRSR621190-2"/>
    </source>
</evidence>
<feature type="binding site" description="in inhibited form" evidence="10">
    <location>
        <position position="82"/>
    </location>
    <ligand>
        <name>Zn(2+)</name>
        <dbReference type="ChEBI" id="CHEBI:29105"/>
        <label>2</label>
        <note>catalytic</note>
    </ligand>
</feature>
<dbReference type="PANTHER" id="PTHR10201">
    <property type="entry name" value="MATRIX METALLOPROTEINASE"/>
    <property type="match status" value="1"/>
</dbReference>
<feature type="active site" evidence="8">
    <location>
        <position position="212"/>
    </location>
</feature>
<feature type="binding site" evidence="10">
    <location>
        <position position="165"/>
    </location>
    <ligand>
        <name>Zn(2+)</name>
        <dbReference type="ChEBI" id="CHEBI:29105"/>
        <label>1</label>
    </ligand>
</feature>
<feature type="chain" id="PRO_5041343637" description="Peptidase metallopeptidase domain-containing protein" evidence="13">
    <location>
        <begin position="19"/>
        <end position="498"/>
    </location>
</feature>
<dbReference type="InterPro" id="IPR021190">
    <property type="entry name" value="Pept_M10A"/>
</dbReference>
<keyword evidence="16" id="KW-1185">Reference proteome</keyword>
<dbReference type="InterPro" id="IPR036375">
    <property type="entry name" value="Hemopexin-like_dom_sf"/>
</dbReference>
<dbReference type="GO" id="GO:0005615">
    <property type="term" value="C:extracellular space"/>
    <property type="evidence" value="ECO:0007669"/>
    <property type="project" value="TreeGrafter"/>
</dbReference>
<reference evidence="15" key="1">
    <citation type="submission" date="2023-06" db="EMBL/GenBank/DDBJ databases">
        <title>Genomic analysis of the entomopathogenic nematode Steinernema hermaphroditum.</title>
        <authorList>
            <person name="Schwarz E.M."/>
            <person name="Heppert J.K."/>
            <person name="Baniya A."/>
            <person name="Schwartz H.T."/>
            <person name="Tan C.-H."/>
            <person name="Antoshechkin I."/>
            <person name="Sternberg P.W."/>
            <person name="Goodrich-Blair H."/>
            <person name="Dillman A.R."/>
        </authorList>
    </citation>
    <scope>NUCLEOTIDE SEQUENCE</scope>
    <source>
        <strain evidence="15">PS9179</strain>
        <tissue evidence="15">Whole animal</tissue>
    </source>
</reference>
<feature type="binding site" evidence="9">
    <location>
        <position position="211"/>
    </location>
    <ligand>
        <name>Zn(2+)</name>
        <dbReference type="ChEBI" id="CHEBI:29105"/>
        <label>2</label>
        <note>catalytic</note>
    </ligand>
</feature>
<dbReference type="PIRSF" id="PIRSF001191">
    <property type="entry name" value="Peptidase_M10A_matrix"/>
    <property type="match status" value="1"/>
</dbReference>
<dbReference type="GO" id="GO:0008270">
    <property type="term" value="F:zinc ion binding"/>
    <property type="evidence" value="ECO:0007669"/>
    <property type="project" value="InterPro"/>
</dbReference>
<feature type="binding site" evidence="10">
    <location>
        <position position="320"/>
    </location>
    <ligand>
        <name>Ca(2+)</name>
        <dbReference type="ChEBI" id="CHEBI:29108"/>
        <label>4</label>
    </ligand>
</feature>
<evidence type="ECO:0000256" key="6">
    <source>
        <dbReference type="ARBA" id="ARBA00022833"/>
    </source>
</evidence>
<feature type="binding site" evidence="10">
    <location>
        <position position="163"/>
    </location>
    <ligand>
        <name>Zn(2+)</name>
        <dbReference type="ChEBI" id="CHEBI:29105"/>
        <label>1</label>
    </ligand>
</feature>
<dbReference type="AlphaFoldDB" id="A0AA39I145"/>
<dbReference type="GO" id="GO:0004222">
    <property type="term" value="F:metalloendopeptidase activity"/>
    <property type="evidence" value="ECO:0007669"/>
    <property type="project" value="InterPro"/>
</dbReference>
<evidence type="ECO:0000313" key="15">
    <source>
        <dbReference type="EMBL" id="KAK0414643.1"/>
    </source>
</evidence>
<dbReference type="SMART" id="SM00235">
    <property type="entry name" value="ZnMc"/>
    <property type="match status" value="1"/>
</dbReference>
<protein>
    <recommendedName>
        <fullName evidence="14">Peptidase metallopeptidase domain-containing protein</fullName>
    </recommendedName>
</protein>
<dbReference type="SUPFAM" id="SSF50923">
    <property type="entry name" value="Hemopexin-like domain"/>
    <property type="match status" value="1"/>
</dbReference>
<keyword evidence="3 9" id="KW-0479">Metal-binding</keyword>
<feature type="binding site" evidence="10">
    <location>
        <position position="276"/>
    </location>
    <ligand>
        <name>Ca(2+)</name>
        <dbReference type="ChEBI" id="CHEBI:29108"/>
        <label>4</label>
    </ligand>
</feature>
<proteinExistence type="inferred from homology"/>
<feature type="binding site" evidence="10">
    <location>
        <position position="184"/>
    </location>
    <ligand>
        <name>Ca(2+)</name>
        <dbReference type="ChEBI" id="CHEBI:29108"/>
        <label>2</label>
    </ligand>
</feature>
<feature type="binding site" evidence="10">
    <location>
        <position position="171"/>
    </location>
    <ligand>
        <name>Ca(2+)</name>
        <dbReference type="ChEBI" id="CHEBI:29108"/>
        <label>3</label>
    </ligand>
</feature>
<keyword evidence="4 13" id="KW-0732">Signal</keyword>
<dbReference type="Gene3D" id="2.110.10.10">
    <property type="entry name" value="Hemopexin-like domain"/>
    <property type="match status" value="1"/>
</dbReference>
<dbReference type="InterPro" id="IPR001818">
    <property type="entry name" value="Pept_M10_metallopeptidase"/>
</dbReference>
<dbReference type="SUPFAM" id="SSF47090">
    <property type="entry name" value="PGBD-like"/>
    <property type="match status" value="1"/>
</dbReference>
<feature type="repeat" description="Hemopexin" evidence="12">
    <location>
        <begin position="272"/>
        <end position="315"/>
    </location>
</feature>
<dbReference type="InterPro" id="IPR002477">
    <property type="entry name" value="Peptidoglycan-bd-like"/>
</dbReference>
<dbReference type="SUPFAM" id="SSF55486">
    <property type="entry name" value="Metalloproteases ('zincins'), catalytic domain"/>
    <property type="match status" value="1"/>
</dbReference>
<dbReference type="Pfam" id="PF00413">
    <property type="entry name" value="Peptidase_M10"/>
    <property type="match status" value="1"/>
</dbReference>
<dbReference type="PANTHER" id="PTHR10201:SF291">
    <property type="entry name" value="MATRIX METALLOPROTEINASE 1, ISOFORM C-RELATED"/>
    <property type="match status" value="1"/>
</dbReference>
<feature type="binding site" evidence="9">
    <location>
        <position position="221"/>
    </location>
    <ligand>
        <name>Zn(2+)</name>
        <dbReference type="ChEBI" id="CHEBI:29105"/>
        <label>2</label>
        <note>catalytic</note>
    </ligand>
</feature>
<evidence type="ECO:0000256" key="5">
    <source>
        <dbReference type="ARBA" id="ARBA00022801"/>
    </source>
</evidence>
<dbReference type="InterPro" id="IPR024079">
    <property type="entry name" value="MetalloPept_cat_dom_sf"/>
</dbReference>
<feature type="signal peptide" evidence="13">
    <location>
        <begin position="1"/>
        <end position="18"/>
    </location>
</feature>
<evidence type="ECO:0000256" key="13">
    <source>
        <dbReference type="SAM" id="SignalP"/>
    </source>
</evidence>
<dbReference type="InterPro" id="IPR006026">
    <property type="entry name" value="Peptidase_Metallo"/>
</dbReference>
<feature type="modified residue" description="Phosphotyrosine; by PKDCC" evidence="11">
    <location>
        <position position="357"/>
    </location>
</feature>
<evidence type="ECO:0000313" key="16">
    <source>
        <dbReference type="Proteomes" id="UP001175271"/>
    </source>
</evidence>
<comment type="cofactor">
    <cofactor evidence="10">
        <name>Zn(2+)</name>
        <dbReference type="ChEBI" id="CHEBI:29105"/>
    </cofactor>
    <text evidence="10">Binds 2 Zn(2+) ions per subunit.</text>
</comment>
<evidence type="ECO:0000256" key="12">
    <source>
        <dbReference type="PROSITE-ProRule" id="PRU01011"/>
    </source>
</evidence>
<evidence type="ECO:0000256" key="1">
    <source>
        <dbReference type="ARBA" id="ARBA00010370"/>
    </source>
</evidence>
<dbReference type="Pfam" id="PF01471">
    <property type="entry name" value="PG_binding_1"/>
    <property type="match status" value="1"/>
</dbReference>
<dbReference type="InterPro" id="IPR033739">
    <property type="entry name" value="M10A_MMP"/>
</dbReference>
<feature type="binding site" evidence="10">
    <location>
        <position position="153"/>
    </location>
    <ligand>
        <name>Ca(2+)</name>
        <dbReference type="ChEBI" id="CHEBI:29108"/>
        <label>2</label>
    </ligand>
</feature>
<gene>
    <name evidence="15" type="ORF">QR680_011541</name>
</gene>
<evidence type="ECO:0000256" key="9">
    <source>
        <dbReference type="PIRSR" id="PIRSR001191-2"/>
    </source>
</evidence>
<dbReference type="CDD" id="cd04278">
    <property type="entry name" value="ZnMc_MMP"/>
    <property type="match status" value="1"/>
</dbReference>
<comment type="similarity">
    <text evidence="1">Belongs to the peptidase M10A family.</text>
</comment>
<feature type="binding site" evidence="10">
    <location>
        <position position="386"/>
    </location>
    <ligand>
        <name>Ca(2+)</name>
        <dbReference type="ChEBI" id="CHEBI:29108"/>
        <label>5</label>
    </ligand>
</feature>
<dbReference type="EMBL" id="JAUCMV010000002">
    <property type="protein sequence ID" value="KAK0414643.1"/>
    <property type="molecule type" value="Genomic_DNA"/>
</dbReference>
<keyword evidence="10" id="KW-0106">Calcium</keyword>
<dbReference type="PRINTS" id="PR00138">
    <property type="entry name" value="MATRIXIN"/>
</dbReference>
<dbReference type="PROSITE" id="PS51642">
    <property type="entry name" value="HEMOPEXIN_2"/>
    <property type="match status" value="1"/>
</dbReference>
<feature type="binding site" evidence="10">
    <location>
        <position position="176"/>
    </location>
    <ligand>
        <name>Zn(2+)</name>
        <dbReference type="ChEBI" id="CHEBI:29105"/>
        <label>1</label>
    </ligand>
</feature>
<dbReference type="InterPro" id="IPR018487">
    <property type="entry name" value="Hemopexin-like_repeat"/>
</dbReference>
<feature type="domain" description="Peptidase metallopeptidase" evidence="14">
    <location>
        <begin position="96"/>
        <end position="254"/>
    </location>
</feature>
<evidence type="ECO:0000256" key="7">
    <source>
        <dbReference type="ARBA" id="ARBA00023049"/>
    </source>
</evidence>